<feature type="region of interest" description="Disordered" evidence="1">
    <location>
        <begin position="91"/>
        <end position="179"/>
    </location>
</feature>
<evidence type="ECO:0000313" key="3">
    <source>
        <dbReference type="Proteomes" id="UP000184395"/>
    </source>
</evidence>
<dbReference type="AlphaFoldDB" id="A0A1M6NTG7"/>
<proteinExistence type="predicted"/>
<dbReference type="OrthoDB" id="9006624at2"/>
<evidence type="ECO:0000256" key="1">
    <source>
        <dbReference type="SAM" id="MobiDB-lite"/>
    </source>
</evidence>
<evidence type="ECO:0000313" key="2">
    <source>
        <dbReference type="EMBL" id="SHJ98892.1"/>
    </source>
</evidence>
<reference evidence="2 3" key="1">
    <citation type="submission" date="2016-11" db="EMBL/GenBank/DDBJ databases">
        <authorList>
            <person name="Jaros S."/>
            <person name="Januszkiewicz K."/>
            <person name="Wedrychowicz H."/>
        </authorList>
    </citation>
    <scope>NUCLEOTIDE SEQUENCE [LARGE SCALE GENOMIC DNA]</scope>
    <source>
        <strain evidence="2 3">LMG 20594</strain>
    </source>
</reference>
<dbReference type="STRING" id="169427.SAMN05192548_101117"/>
<organism evidence="2 3">
    <name type="scientific">Paraburkholderia terricola</name>
    <dbReference type="NCBI Taxonomy" id="169427"/>
    <lineage>
        <taxon>Bacteria</taxon>
        <taxon>Pseudomonadati</taxon>
        <taxon>Pseudomonadota</taxon>
        <taxon>Betaproteobacteria</taxon>
        <taxon>Burkholderiales</taxon>
        <taxon>Burkholderiaceae</taxon>
        <taxon>Paraburkholderia</taxon>
    </lineage>
</organism>
<dbReference type="EMBL" id="FRAB01000011">
    <property type="protein sequence ID" value="SHJ98892.1"/>
    <property type="molecule type" value="Genomic_DNA"/>
</dbReference>
<protein>
    <submittedName>
        <fullName evidence="2">Uncharacterized protein</fullName>
    </submittedName>
</protein>
<sequence length="179" mass="18899">MSRTSASTLFPVFERAVISLYDGGVLSPAVLERVIGAFAQTDIDWRTTPTARSVDGRTLRDIVAQTMLPGDAPKSASSSFAAVIGHIAGAKVSEDDTQATSEEREPSRGKPKKSARSDEAGSSDEDSDNNDASSEELLAQLSGNAPRGKRKAEGKAKAAADSTRFNPLLNAALPHKKKD</sequence>
<gene>
    <name evidence="2" type="ORF">SAMN05192548_101117</name>
</gene>
<name>A0A1M6NTG7_9BURK</name>
<accession>A0A1M6NTG7</accession>
<dbReference type="Proteomes" id="UP000184395">
    <property type="component" value="Unassembled WGS sequence"/>
</dbReference>